<gene>
    <name evidence="3" type="ORF">EBN88_27025</name>
</gene>
<reference evidence="3 4" key="1">
    <citation type="submission" date="2018-10" db="EMBL/GenBank/DDBJ databases">
        <title>Isolation, diversity and antifungal activity of actinobacteria from wheat.</title>
        <authorList>
            <person name="Han C."/>
        </authorList>
    </citation>
    <scope>NUCLEOTIDE SEQUENCE [LARGE SCALE GENOMIC DNA]</scope>
    <source>
        <strain evidence="3 4">NEAU-YY642</strain>
    </source>
</reference>
<evidence type="ECO:0000256" key="1">
    <source>
        <dbReference type="SAM" id="MobiDB-lite"/>
    </source>
</evidence>
<evidence type="ECO:0000259" key="2">
    <source>
        <dbReference type="Pfam" id="PF04149"/>
    </source>
</evidence>
<name>A0A3M2KWR9_9ACTN</name>
<dbReference type="AlphaFoldDB" id="A0A3M2KWR9"/>
<dbReference type="InterPro" id="IPR007278">
    <property type="entry name" value="DUF397"/>
</dbReference>
<proteinExistence type="predicted"/>
<dbReference type="RefSeq" id="WP_122399665.1">
    <property type="nucleotide sequence ID" value="NZ_RFFJ01000247.1"/>
</dbReference>
<dbReference type="EMBL" id="RFFJ01000247">
    <property type="protein sequence ID" value="RMI30017.1"/>
    <property type="molecule type" value="Genomic_DNA"/>
</dbReference>
<evidence type="ECO:0000313" key="3">
    <source>
        <dbReference type="EMBL" id="RMI30017.1"/>
    </source>
</evidence>
<organism evidence="3 4">
    <name type="scientific">Streptomyces triticirhizae</name>
    <dbReference type="NCBI Taxonomy" id="2483353"/>
    <lineage>
        <taxon>Bacteria</taxon>
        <taxon>Bacillati</taxon>
        <taxon>Actinomycetota</taxon>
        <taxon>Actinomycetes</taxon>
        <taxon>Kitasatosporales</taxon>
        <taxon>Streptomycetaceae</taxon>
        <taxon>Streptomyces</taxon>
    </lineage>
</organism>
<dbReference type="Proteomes" id="UP000278673">
    <property type="component" value="Unassembled WGS sequence"/>
</dbReference>
<sequence length="61" mass="6646">MKTSDTPWRRSSYSSNQGGECLEVRDGVPGVVPVRDSKVTDGPTLNVPGPAWTMFVKHVKS</sequence>
<keyword evidence="4" id="KW-1185">Reference proteome</keyword>
<feature type="domain" description="DUF397" evidence="2">
    <location>
        <begin position="7"/>
        <end position="60"/>
    </location>
</feature>
<evidence type="ECO:0000313" key="4">
    <source>
        <dbReference type="Proteomes" id="UP000278673"/>
    </source>
</evidence>
<feature type="compositionally biased region" description="Polar residues" evidence="1">
    <location>
        <begin position="1"/>
        <end position="18"/>
    </location>
</feature>
<feature type="region of interest" description="Disordered" evidence="1">
    <location>
        <begin position="1"/>
        <end position="26"/>
    </location>
</feature>
<dbReference type="Pfam" id="PF04149">
    <property type="entry name" value="DUF397"/>
    <property type="match status" value="1"/>
</dbReference>
<protein>
    <submittedName>
        <fullName evidence="3">DUF397 domain-containing protein</fullName>
    </submittedName>
</protein>
<comment type="caution">
    <text evidence="3">The sequence shown here is derived from an EMBL/GenBank/DDBJ whole genome shotgun (WGS) entry which is preliminary data.</text>
</comment>
<accession>A0A3M2KWR9</accession>